<feature type="compositionally biased region" description="Polar residues" evidence="1">
    <location>
        <begin position="932"/>
        <end position="942"/>
    </location>
</feature>
<feature type="compositionally biased region" description="Polar residues" evidence="1">
    <location>
        <begin position="1065"/>
        <end position="1081"/>
    </location>
</feature>
<proteinExistence type="predicted"/>
<feature type="compositionally biased region" description="Polar residues" evidence="1">
    <location>
        <begin position="639"/>
        <end position="652"/>
    </location>
</feature>
<feature type="compositionally biased region" description="Basic and acidic residues" evidence="1">
    <location>
        <begin position="506"/>
        <end position="515"/>
    </location>
</feature>
<feature type="region of interest" description="Disordered" evidence="1">
    <location>
        <begin position="779"/>
        <end position="847"/>
    </location>
</feature>
<name>A0A151GHP2_DRECN</name>
<dbReference type="InParanoid" id="A0A151GHP2"/>
<dbReference type="STRING" id="98403.A0A151GHP2"/>
<keyword evidence="3" id="KW-0449">Lipoprotein</keyword>
<feature type="compositionally biased region" description="Polar residues" evidence="1">
    <location>
        <begin position="190"/>
        <end position="212"/>
    </location>
</feature>
<dbReference type="EMBL" id="LAYC01000002">
    <property type="protein sequence ID" value="KYK56643.1"/>
    <property type="molecule type" value="Genomic_DNA"/>
</dbReference>
<feature type="region of interest" description="Disordered" evidence="1">
    <location>
        <begin position="249"/>
        <end position="268"/>
    </location>
</feature>
<dbReference type="RefSeq" id="XP_040655995.1">
    <property type="nucleotide sequence ID" value="XM_040800962.1"/>
</dbReference>
<sequence length="1285" mass="137907">MSLNGLDDPKVAEAFRAATSEPGWFLLKYATRDEVELLSSGSGGLGEMRNVVTEYDETSPLYGFLKYRRRNVIVKYLPEGCSRLIQARVAVHFNAICEQFSPYDAKLEISEAAELKDSKLSALCSLHAASCSTSSSTSSLRRRRLVEIAEEEEGGEGEEKRATKRQSIQKLGGDCPQSPADDTKGVDSVTLDSQLAESPENSRFSAGSTSELPTFVGMGNRPTSPATLSGLETSQLGYSSYPYSRPKIKLGPRPSLENGGRPQTAGNFRPVSAIPAGFKLFSRGSNKSHGRKDTLPAASLQEGSADLNFSLSTPTAPETLSRVERVGARPATSSGASTESPSMPPPATRKPIVSPEKARLIKAMQLREKKKKMSLQTPIASSTLSEPTTEAGEPGAEDIRDRATDLEEASPPANADCSSDAENGTAKVDSVMADRTPCLTQPDSRPPSPMVASSETEQSTTASSLSESTDDTVRAKNAETPLDHDNPELEPHHEDLVQTTMLQDKNSSEPIREETTAPSLVDRTEAGVELGLAVPESDLIVAAVRTEEREHGTILSDPSSSIVFESVAQEEYATQTTPCTDSCASETVNIDADDSQKFVPATSSEASTSAPPDTEIANESLESAASNSIQESPPADAKTTITAQDDQATPSEQEYVLGTKSLARDLPSPGKDLARPIGASQELSVIVETIPSLSSQDATEERQDEGATSVEPEIISAMMDQPKQRPIIEPIDTNPAHHGREDARSEANFSDDDELMDELQGAAVEEARPVLVAMTPSSATFPTAESKEELAELDASKPSISRTISNPVRGNLAVRNNQSTRSASTGTGHPEQSSKHLQPGSNLAKKSNIGSSISQRIKALEKLSAATGEPVASSTTRDRPSSAFFAVKKREPPKTASVMERANSLRNAPDLPFRSMESSQDTAKLTRPERSGSVTSRLSMFESSPGAAASGFSQRGRSEYVSVTAKIIRDPNQQIKAGYAPPTNPSEYRHLDLKQSPLLVDHRKPTPEPVPVDVDPGSERRSGSRERGKLTKSHPSLSIVKDFLKDRRKSVTPNQGDTFPGPALINTSRSPSRPPSANQAGAFSPRVSVSSHCSSVGKDVDIMVSPVQDSFGEDAKSANGDKKLSRAGRFMRRLSNLSGSRTKISPPGISPTVTEENMAEHMATRPATTGSPTIVSYVGDVNVQFPDNLLWKRRCMCLDSQGFLILGTLPAQRNRQAQGTKRYHLGEFRPPYIPDVEVQELPNSVVLDFIGGTSIQIACEDRAGQMNALNILQDAHLTRGATYGL</sequence>
<feature type="compositionally biased region" description="Low complexity" evidence="1">
    <location>
        <begin position="452"/>
        <end position="467"/>
    </location>
</feature>
<dbReference type="Proteomes" id="UP000076580">
    <property type="component" value="Chromosome 02"/>
</dbReference>
<feature type="compositionally biased region" description="Basic and acidic residues" evidence="1">
    <location>
        <begin position="1017"/>
        <end position="1029"/>
    </location>
</feature>
<feature type="region of interest" description="Disordered" evidence="1">
    <location>
        <begin position="591"/>
        <end position="758"/>
    </location>
</feature>
<feature type="compositionally biased region" description="Polar residues" evidence="1">
    <location>
        <begin position="374"/>
        <end position="388"/>
    </location>
</feature>
<evidence type="ECO:0000313" key="3">
    <source>
        <dbReference type="EMBL" id="KYK56643.1"/>
    </source>
</evidence>
<reference evidence="3 4" key="1">
    <citation type="journal article" date="2016" name="Sci. Rep.">
        <title>Insights into Adaptations to a Near-Obligate Nematode Endoparasitic Lifestyle from the Finished Genome of Drechmeria coniospora.</title>
        <authorList>
            <person name="Zhang L."/>
            <person name="Zhou Z."/>
            <person name="Guo Q."/>
            <person name="Fokkens L."/>
            <person name="Miskei M."/>
            <person name="Pocsi I."/>
            <person name="Zhang W."/>
            <person name="Chen M."/>
            <person name="Wang L."/>
            <person name="Sun Y."/>
            <person name="Donzelli B.G."/>
            <person name="Gibson D.M."/>
            <person name="Nelson D.R."/>
            <person name="Luo J.G."/>
            <person name="Rep M."/>
            <person name="Liu H."/>
            <person name="Yang S."/>
            <person name="Wang J."/>
            <person name="Krasnoff S.B."/>
            <person name="Xu Y."/>
            <person name="Molnar I."/>
            <person name="Lin M."/>
        </authorList>
    </citation>
    <scope>NUCLEOTIDE SEQUENCE [LARGE SCALE GENOMIC DNA]</scope>
    <source>
        <strain evidence="3 4">ARSEF 6962</strain>
    </source>
</reference>
<feature type="region of interest" description="Disordered" evidence="1">
    <location>
        <begin position="282"/>
        <end position="523"/>
    </location>
</feature>
<keyword evidence="3" id="KW-0808">Transferase</keyword>
<dbReference type="GeneID" id="63716288"/>
<feature type="compositionally biased region" description="Basic and acidic residues" evidence="1">
    <location>
        <begin position="471"/>
        <end position="496"/>
    </location>
</feature>
<feature type="domain" description="ADF-H" evidence="2">
    <location>
        <begin position="10"/>
        <end position="120"/>
    </location>
</feature>
<feature type="region of interest" description="Disordered" evidence="1">
    <location>
        <begin position="999"/>
        <end position="1037"/>
    </location>
</feature>
<accession>A0A151GHP2</accession>
<feature type="region of interest" description="Disordered" evidence="1">
    <location>
        <begin position="148"/>
        <end position="225"/>
    </location>
</feature>
<feature type="compositionally biased region" description="Low complexity" evidence="1">
    <location>
        <begin position="600"/>
        <end position="629"/>
    </location>
</feature>
<dbReference type="GO" id="GO:0016740">
    <property type="term" value="F:transferase activity"/>
    <property type="evidence" value="ECO:0007669"/>
    <property type="project" value="UniProtKB-KW"/>
</dbReference>
<evidence type="ECO:0000313" key="4">
    <source>
        <dbReference type="Proteomes" id="UP000076580"/>
    </source>
</evidence>
<keyword evidence="4" id="KW-1185">Reference proteome</keyword>
<dbReference type="GO" id="GO:0003779">
    <property type="term" value="F:actin binding"/>
    <property type="evidence" value="ECO:0007669"/>
    <property type="project" value="InterPro"/>
</dbReference>
<feature type="region of interest" description="Disordered" evidence="1">
    <location>
        <begin position="1050"/>
        <end position="1091"/>
    </location>
</feature>
<gene>
    <name evidence="3" type="ORF">DCS_03645</name>
</gene>
<dbReference type="InterPro" id="IPR002108">
    <property type="entry name" value="ADF-H"/>
</dbReference>
<protein>
    <submittedName>
        <fullName evidence="3">Prolipoprotein diacylglyceryl transferase</fullName>
    </submittedName>
</protein>
<feature type="compositionally biased region" description="Polar residues" evidence="1">
    <location>
        <begin position="307"/>
        <end position="318"/>
    </location>
</feature>
<feature type="region of interest" description="Disordered" evidence="1">
    <location>
        <begin position="865"/>
        <end position="956"/>
    </location>
</feature>
<dbReference type="InterPro" id="IPR029006">
    <property type="entry name" value="ADF-H/Gelsolin-like_dom_sf"/>
</dbReference>
<dbReference type="Pfam" id="PF00241">
    <property type="entry name" value="Cofilin_ADF"/>
    <property type="match status" value="1"/>
</dbReference>
<feature type="compositionally biased region" description="Polar residues" evidence="1">
    <location>
        <begin position="798"/>
        <end position="847"/>
    </location>
</feature>
<organism evidence="3 4">
    <name type="scientific">Drechmeria coniospora</name>
    <name type="common">Nematophagous fungus</name>
    <name type="synonym">Meria coniospora</name>
    <dbReference type="NCBI Taxonomy" id="98403"/>
    <lineage>
        <taxon>Eukaryota</taxon>
        <taxon>Fungi</taxon>
        <taxon>Dikarya</taxon>
        <taxon>Ascomycota</taxon>
        <taxon>Pezizomycotina</taxon>
        <taxon>Sordariomycetes</taxon>
        <taxon>Hypocreomycetidae</taxon>
        <taxon>Hypocreales</taxon>
        <taxon>Ophiocordycipitaceae</taxon>
        <taxon>Drechmeria</taxon>
    </lineage>
</organism>
<dbReference type="Gene3D" id="3.40.20.10">
    <property type="entry name" value="Severin"/>
    <property type="match status" value="1"/>
</dbReference>
<feature type="compositionally biased region" description="Polar residues" evidence="1">
    <location>
        <begin position="331"/>
        <end position="341"/>
    </location>
</feature>
<evidence type="ECO:0000256" key="1">
    <source>
        <dbReference type="SAM" id="MobiDB-lite"/>
    </source>
</evidence>
<evidence type="ECO:0000259" key="2">
    <source>
        <dbReference type="Pfam" id="PF00241"/>
    </source>
</evidence>
<dbReference type="SUPFAM" id="SSF55753">
    <property type="entry name" value="Actin depolymerizing proteins"/>
    <property type="match status" value="1"/>
</dbReference>
<comment type="caution">
    <text evidence="3">The sequence shown here is derived from an EMBL/GenBank/DDBJ whole genome shotgun (WGS) entry which is preliminary data.</text>
</comment>